<protein>
    <submittedName>
        <fullName evidence="2">Uncharacterized protein</fullName>
    </submittedName>
</protein>
<feature type="region of interest" description="Disordered" evidence="1">
    <location>
        <begin position="1"/>
        <end position="93"/>
    </location>
</feature>
<sequence length="93" mass="10160">MDEIMTKQKTLEADAPNASPNQLSCSNIFPVSSPDNENIERDYHSPTRKSENKEPLVDNPGLTSAASENLTTTSASASDTCKMEESVKQQKKT</sequence>
<feature type="compositionally biased region" description="Polar residues" evidence="1">
    <location>
        <begin position="61"/>
        <end position="79"/>
    </location>
</feature>
<feature type="compositionally biased region" description="Basic and acidic residues" evidence="1">
    <location>
        <begin position="1"/>
        <end position="12"/>
    </location>
</feature>
<reference evidence="2" key="2">
    <citation type="journal article" date="2015" name="Data Brief">
        <title>Shoot transcriptome of the giant reed, Arundo donax.</title>
        <authorList>
            <person name="Barrero R.A."/>
            <person name="Guerrero F.D."/>
            <person name="Moolhuijzen P."/>
            <person name="Goolsby J.A."/>
            <person name="Tidwell J."/>
            <person name="Bellgard S.E."/>
            <person name="Bellgard M.I."/>
        </authorList>
    </citation>
    <scope>NUCLEOTIDE SEQUENCE</scope>
    <source>
        <tissue evidence="2">Shoot tissue taken approximately 20 cm above the soil surface</tissue>
    </source>
</reference>
<evidence type="ECO:0000313" key="2">
    <source>
        <dbReference type="EMBL" id="JAD77761.1"/>
    </source>
</evidence>
<dbReference type="AlphaFoldDB" id="A0A0A9CQ89"/>
<name>A0A0A9CQ89_ARUDO</name>
<accession>A0A0A9CQ89</accession>
<evidence type="ECO:0000256" key="1">
    <source>
        <dbReference type="SAM" id="MobiDB-lite"/>
    </source>
</evidence>
<feature type="compositionally biased region" description="Basic and acidic residues" evidence="1">
    <location>
        <begin position="38"/>
        <end position="56"/>
    </location>
</feature>
<dbReference type="EMBL" id="GBRH01220134">
    <property type="protein sequence ID" value="JAD77761.1"/>
    <property type="molecule type" value="Transcribed_RNA"/>
</dbReference>
<proteinExistence type="predicted"/>
<feature type="compositionally biased region" description="Polar residues" evidence="1">
    <location>
        <begin position="18"/>
        <end position="36"/>
    </location>
</feature>
<organism evidence="2">
    <name type="scientific">Arundo donax</name>
    <name type="common">Giant reed</name>
    <name type="synonym">Donax arundinaceus</name>
    <dbReference type="NCBI Taxonomy" id="35708"/>
    <lineage>
        <taxon>Eukaryota</taxon>
        <taxon>Viridiplantae</taxon>
        <taxon>Streptophyta</taxon>
        <taxon>Embryophyta</taxon>
        <taxon>Tracheophyta</taxon>
        <taxon>Spermatophyta</taxon>
        <taxon>Magnoliopsida</taxon>
        <taxon>Liliopsida</taxon>
        <taxon>Poales</taxon>
        <taxon>Poaceae</taxon>
        <taxon>PACMAD clade</taxon>
        <taxon>Arundinoideae</taxon>
        <taxon>Arundineae</taxon>
        <taxon>Arundo</taxon>
    </lineage>
</organism>
<reference evidence="2" key="1">
    <citation type="submission" date="2014-09" db="EMBL/GenBank/DDBJ databases">
        <authorList>
            <person name="Magalhaes I.L.F."/>
            <person name="Oliveira U."/>
            <person name="Santos F.R."/>
            <person name="Vidigal T.H.D.A."/>
            <person name="Brescovit A.D."/>
            <person name="Santos A.J."/>
        </authorList>
    </citation>
    <scope>NUCLEOTIDE SEQUENCE</scope>
    <source>
        <tissue evidence="2">Shoot tissue taken approximately 20 cm above the soil surface</tissue>
    </source>
</reference>
<feature type="compositionally biased region" description="Basic and acidic residues" evidence="1">
    <location>
        <begin position="81"/>
        <end position="93"/>
    </location>
</feature>